<accession>A0A512B538</accession>
<dbReference type="Gene3D" id="2.170.130.10">
    <property type="entry name" value="TonB-dependent receptor, plug domain"/>
    <property type="match status" value="1"/>
</dbReference>
<dbReference type="Proteomes" id="UP000321532">
    <property type="component" value="Unassembled WGS sequence"/>
</dbReference>
<comment type="caution">
    <text evidence="15">The sequence shown here is derived from an EMBL/GenBank/DDBJ whole genome shotgun (WGS) entry which is preliminary data.</text>
</comment>
<evidence type="ECO:0000256" key="3">
    <source>
        <dbReference type="ARBA" id="ARBA00022452"/>
    </source>
</evidence>
<protein>
    <submittedName>
        <fullName evidence="15">TonB-dependent receptor</fullName>
    </submittedName>
</protein>
<dbReference type="OrthoDB" id="1109239at2"/>
<evidence type="ECO:0000256" key="6">
    <source>
        <dbReference type="ARBA" id="ARBA00023077"/>
    </source>
</evidence>
<dbReference type="RefSeq" id="WP_146904564.1">
    <property type="nucleotide sequence ID" value="NZ_BJYS01000050.1"/>
</dbReference>
<comment type="similarity">
    <text evidence="10 11">Belongs to the TonB-dependent receptor family.</text>
</comment>
<dbReference type="InterPro" id="IPR037066">
    <property type="entry name" value="Plug_dom_sf"/>
</dbReference>
<feature type="signal peptide" evidence="12">
    <location>
        <begin position="1"/>
        <end position="19"/>
    </location>
</feature>
<comment type="subcellular location">
    <subcellularLocation>
        <location evidence="1 10">Cell outer membrane</location>
        <topology evidence="1 10">Multi-pass membrane protein</topology>
    </subcellularLocation>
</comment>
<keyword evidence="8 15" id="KW-0675">Receptor</keyword>
<dbReference type="GO" id="GO:0015344">
    <property type="term" value="F:siderophore uptake transmembrane transporter activity"/>
    <property type="evidence" value="ECO:0007669"/>
    <property type="project" value="TreeGrafter"/>
</dbReference>
<evidence type="ECO:0000256" key="1">
    <source>
        <dbReference type="ARBA" id="ARBA00004571"/>
    </source>
</evidence>
<keyword evidence="6 11" id="KW-0798">TonB box</keyword>
<evidence type="ECO:0000256" key="8">
    <source>
        <dbReference type="ARBA" id="ARBA00023170"/>
    </source>
</evidence>
<keyword evidence="7 10" id="KW-0472">Membrane</keyword>
<evidence type="ECO:0000259" key="14">
    <source>
        <dbReference type="Pfam" id="PF07715"/>
    </source>
</evidence>
<evidence type="ECO:0000313" key="15">
    <source>
        <dbReference type="EMBL" id="GEO07095.1"/>
    </source>
</evidence>
<evidence type="ECO:0000256" key="4">
    <source>
        <dbReference type="ARBA" id="ARBA00022692"/>
    </source>
</evidence>
<dbReference type="InterPro" id="IPR000531">
    <property type="entry name" value="Beta-barrel_TonB"/>
</dbReference>
<sequence>MRKLYLSLLLWLVCLAANGQNSLTWIVRDSSNNEPLPGVTVLLENTTNGTTTDARGRATLQNIPAGEQTIIFSFLSYGKKQATYNFPLANPAKPITILLVPTHAALDEVLISSTRTNARIEDLPIRVEVLGQEEMNEESLIVPGNITSLLGDLAIITVQRANPVNGNDVIRMQGLDARYTQILRDGLPLYGGFSGSLGVLSIPPLDLKQVEIIKGSASTLYGGGAIGGLINFISKTPADSAQTLVLLNATTLREYNLNAYASRKWNKVGFTLFAGANHKQANDVNRDGFAEVPYDDNMTIHPRLFFYLKPGTDLNIGYTGTYNYRQGGDIQAIQKRATSDHPYLQTEKVFRNMAELQFRHQLNEQNSLTVKSAGNIFNRHLKLPGFDFEGTQYNSYTEINNLWQTKKQSLITGLNLTTETFRKNTGPAVAFTDYQNLIPGVFVQHDWQLTPTFSLETGLRYDHHNRFGNFVLPRISFFYKPVNTLAARLAFGTGYKAPSLFDFTDPSLYLIDFSRNIKPEKSKGINADINYKLLLFNTINVNINQAFYYTYINQVNILTTNSAGLQTLINGDYKVNSVGTDTYVRLQYDEVELYLGYNHTAAYQQYTRQRVNMPFNPRDKFSTTLAYEVEESWRLGVEASYSANQYLFNNQKVKNYLFTAAVIQKNFGRNSLVLNCENIFDVRQSKFEPLVEGTVTNPIFKPLYMPVEGRAINISLKLSI</sequence>
<reference evidence="15 16" key="1">
    <citation type="submission" date="2019-07" db="EMBL/GenBank/DDBJ databases">
        <title>Whole genome shotgun sequence of Adhaeribacter aerolatus NBRC 106133.</title>
        <authorList>
            <person name="Hosoyama A."/>
            <person name="Uohara A."/>
            <person name="Ohji S."/>
            <person name="Ichikawa N."/>
        </authorList>
    </citation>
    <scope>NUCLEOTIDE SEQUENCE [LARGE SCALE GENOMIC DNA]</scope>
    <source>
        <strain evidence="15 16">NBRC 106133</strain>
    </source>
</reference>
<dbReference type="SUPFAM" id="SSF56935">
    <property type="entry name" value="Porins"/>
    <property type="match status" value="1"/>
</dbReference>
<dbReference type="Gene3D" id="2.40.170.20">
    <property type="entry name" value="TonB-dependent receptor, beta-barrel domain"/>
    <property type="match status" value="1"/>
</dbReference>
<dbReference type="InterPro" id="IPR039426">
    <property type="entry name" value="TonB-dep_rcpt-like"/>
</dbReference>
<evidence type="ECO:0000256" key="7">
    <source>
        <dbReference type="ARBA" id="ARBA00023136"/>
    </source>
</evidence>
<evidence type="ECO:0000256" key="2">
    <source>
        <dbReference type="ARBA" id="ARBA00022448"/>
    </source>
</evidence>
<dbReference type="AlphaFoldDB" id="A0A512B538"/>
<dbReference type="EMBL" id="BJYS01000050">
    <property type="protein sequence ID" value="GEO07095.1"/>
    <property type="molecule type" value="Genomic_DNA"/>
</dbReference>
<keyword evidence="2 10" id="KW-0813">Transport</keyword>
<keyword evidence="5 12" id="KW-0732">Signal</keyword>
<evidence type="ECO:0000313" key="16">
    <source>
        <dbReference type="Proteomes" id="UP000321532"/>
    </source>
</evidence>
<dbReference type="Pfam" id="PF07715">
    <property type="entry name" value="Plug"/>
    <property type="match status" value="1"/>
</dbReference>
<feature type="domain" description="TonB-dependent receptor plug" evidence="14">
    <location>
        <begin position="120"/>
        <end position="228"/>
    </location>
</feature>
<proteinExistence type="inferred from homology"/>
<evidence type="ECO:0000259" key="13">
    <source>
        <dbReference type="Pfam" id="PF00593"/>
    </source>
</evidence>
<gene>
    <name evidence="15" type="ORF">AAE02nite_47590</name>
</gene>
<dbReference type="Gene3D" id="2.60.40.1120">
    <property type="entry name" value="Carboxypeptidase-like, regulatory domain"/>
    <property type="match status" value="1"/>
</dbReference>
<dbReference type="PANTHER" id="PTHR30069:SF29">
    <property type="entry name" value="HEMOGLOBIN AND HEMOGLOBIN-HAPTOGLOBIN-BINDING PROTEIN 1-RELATED"/>
    <property type="match status" value="1"/>
</dbReference>
<keyword evidence="16" id="KW-1185">Reference proteome</keyword>
<dbReference type="SUPFAM" id="SSF49464">
    <property type="entry name" value="Carboxypeptidase regulatory domain-like"/>
    <property type="match status" value="1"/>
</dbReference>
<dbReference type="GO" id="GO:0009279">
    <property type="term" value="C:cell outer membrane"/>
    <property type="evidence" value="ECO:0007669"/>
    <property type="project" value="UniProtKB-SubCell"/>
</dbReference>
<dbReference type="PANTHER" id="PTHR30069">
    <property type="entry name" value="TONB-DEPENDENT OUTER MEMBRANE RECEPTOR"/>
    <property type="match status" value="1"/>
</dbReference>
<dbReference type="GO" id="GO:0044718">
    <property type="term" value="P:siderophore transmembrane transport"/>
    <property type="evidence" value="ECO:0007669"/>
    <property type="project" value="TreeGrafter"/>
</dbReference>
<dbReference type="Pfam" id="PF00593">
    <property type="entry name" value="TonB_dep_Rec_b-barrel"/>
    <property type="match status" value="1"/>
</dbReference>
<evidence type="ECO:0000256" key="9">
    <source>
        <dbReference type="ARBA" id="ARBA00023237"/>
    </source>
</evidence>
<dbReference type="InterPro" id="IPR008969">
    <property type="entry name" value="CarboxyPept-like_regulatory"/>
</dbReference>
<feature type="domain" description="TonB-dependent receptor-like beta-barrel" evidence="13">
    <location>
        <begin position="305"/>
        <end position="679"/>
    </location>
</feature>
<evidence type="ECO:0000256" key="5">
    <source>
        <dbReference type="ARBA" id="ARBA00022729"/>
    </source>
</evidence>
<name>A0A512B538_9BACT</name>
<keyword evidence="4 10" id="KW-0812">Transmembrane</keyword>
<organism evidence="15 16">
    <name type="scientific">Adhaeribacter aerolatus</name>
    <dbReference type="NCBI Taxonomy" id="670289"/>
    <lineage>
        <taxon>Bacteria</taxon>
        <taxon>Pseudomonadati</taxon>
        <taxon>Bacteroidota</taxon>
        <taxon>Cytophagia</taxon>
        <taxon>Cytophagales</taxon>
        <taxon>Hymenobacteraceae</taxon>
        <taxon>Adhaeribacter</taxon>
    </lineage>
</organism>
<dbReference type="InterPro" id="IPR012910">
    <property type="entry name" value="Plug_dom"/>
</dbReference>
<dbReference type="PROSITE" id="PS52016">
    <property type="entry name" value="TONB_DEPENDENT_REC_3"/>
    <property type="match status" value="1"/>
</dbReference>
<evidence type="ECO:0000256" key="11">
    <source>
        <dbReference type="RuleBase" id="RU003357"/>
    </source>
</evidence>
<evidence type="ECO:0000256" key="12">
    <source>
        <dbReference type="SAM" id="SignalP"/>
    </source>
</evidence>
<keyword evidence="3 10" id="KW-1134">Transmembrane beta strand</keyword>
<dbReference type="Pfam" id="PF13715">
    <property type="entry name" value="CarbopepD_reg_2"/>
    <property type="match status" value="1"/>
</dbReference>
<keyword evidence="9 10" id="KW-0998">Cell outer membrane</keyword>
<evidence type="ECO:0000256" key="10">
    <source>
        <dbReference type="PROSITE-ProRule" id="PRU01360"/>
    </source>
</evidence>
<dbReference type="InterPro" id="IPR036942">
    <property type="entry name" value="Beta-barrel_TonB_sf"/>
</dbReference>
<feature type="chain" id="PRO_5021915419" evidence="12">
    <location>
        <begin position="20"/>
        <end position="720"/>
    </location>
</feature>